<dbReference type="Proteomes" id="UP000295783">
    <property type="component" value="Unassembled WGS sequence"/>
</dbReference>
<keyword evidence="6 11" id="KW-0865">Zymogen</keyword>
<keyword evidence="10 11" id="KW-0670">Pyruvate</keyword>
<dbReference type="InterPro" id="IPR003817">
    <property type="entry name" value="PS_Dcarbxylase"/>
</dbReference>
<evidence type="ECO:0000256" key="2">
    <source>
        <dbReference type="ARBA" id="ARBA00022516"/>
    </source>
</evidence>
<dbReference type="NCBIfam" id="NF003679">
    <property type="entry name" value="PRK05305.1-3"/>
    <property type="match status" value="1"/>
</dbReference>
<dbReference type="AlphaFoldDB" id="A0A4R6WJP6"/>
<dbReference type="UniPathway" id="UPA00558">
    <property type="reaction ID" value="UER00616"/>
</dbReference>
<evidence type="ECO:0000256" key="5">
    <source>
        <dbReference type="ARBA" id="ARBA00023136"/>
    </source>
</evidence>
<dbReference type="NCBIfam" id="NF003677">
    <property type="entry name" value="PRK05305.1-1"/>
    <property type="match status" value="1"/>
</dbReference>
<comment type="catalytic activity">
    <reaction evidence="11">
        <text>a 1,2-diacyl-sn-glycero-3-phospho-L-serine + H(+) = a 1,2-diacyl-sn-glycero-3-phosphoethanolamine + CO2</text>
        <dbReference type="Rhea" id="RHEA:20828"/>
        <dbReference type="ChEBI" id="CHEBI:15378"/>
        <dbReference type="ChEBI" id="CHEBI:16526"/>
        <dbReference type="ChEBI" id="CHEBI:57262"/>
        <dbReference type="ChEBI" id="CHEBI:64612"/>
        <dbReference type="EC" id="4.1.1.65"/>
    </reaction>
</comment>
<dbReference type="GO" id="GO:0006646">
    <property type="term" value="P:phosphatidylethanolamine biosynthetic process"/>
    <property type="evidence" value="ECO:0007669"/>
    <property type="project" value="UniProtKB-UniRule"/>
</dbReference>
<evidence type="ECO:0000256" key="1">
    <source>
        <dbReference type="ARBA" id="ARBA00022475"/>
    </source>
</evidence>
<comment type="pathway">
    <text evidence="11">Phospholipid metabolism; phosphatidylethanolamine biosynthesis; phosphatidylethanolamine from CDP-diacylglycerol: step 2/2.</text>
</comment>
<feature type="active site" description="Schiff-base intermediate with substrate; via pyruvic acid" evidence="11">
    <location>
        <position position="186"/>
    </location>
</feature>
<dbReference type="GO" id="GO:0004609">
    <property type="term" value="F:phosphatidylserine decarboxylase activity"/>
    <property type="evidence" value="ECO:0007669"/>
    <property type="project" value="UniProtKB-UniRule"/>
</dbReference>
<organism evidence="13 14">
    <name type="scientific">Dongia mobilis</name>
    <dbReference type="NCBI Taxonomy" id="578943"/>
    <lineage>
        <taxon>Bacteria</taxon>
        <taxon>Pseudomonadati</taxon>
        <taxon>Pseudomonadota</taxon>
        <taxon>Alphaproteobacteria</taxon>
        <taxon>Rhodospirillales</taxon>
        <taxon>Dongiaceae</taxon>
        <taxon>Dongia</taxon>
    </lineage>
</organism>
<gene>
    <name evidence="11" type="primary">psd</name>
    <name evidence="13" type="ORF">A8950_3140</name>
</gene>
<comment type="function">
    <text evidence="11">Catalyzes the formation of phosphatidylethanolamine (PtdEtn) from phosphatidylserine (PtdSer).</text>
</comment>
<dbReference type="PANTHER" id="PTHR35809">
    <property type="entry name" value="ARCHAETIDYLSERINE DECARBOXYLASE PROENZYME-RELATED"/>
    <property type="match status" value="1"/>
</dbReference>
<evidence type="ECO:0000313" key="13">
    <source>
        <dbReference type="EMBL" id="TDQ80605.1"/>
    </source>
</evidence>
<keyword evidence="12" id="KW-0812">Transmembrane</keyword>
<dbReference type="EMBL" id="SNYW01000011">
    <property type="protein sequence ID" value="TDQ80605.1"/>
    <property type="molecule type" value="Genomic_DNA"/>
</dbReference>
<evidence type="ECO:0000256" key="6">
    <source>
        <dbReference type="ARBA" id="ARBA00023145"/>
    </source>
</evidence>
<dbReference type="RefSeq" id="WP_133614588.1">
    <property type="nucleotide sequence ID" value="NZ_SNYW01000011.1"/>
</dbReference>
<evidence type="ECO:0000256" key="11">
    <source>
        <dbReference type="HAMAP-Rule" id="MF_00664"/>
    </source>
</evidence>
<keyword evidence="3 11" id="KW-0210">Decarboxylase</keyword>
<evidence type="ECO:0000256" key="10">
    <source>
        <dbReference type="ARBA" id="ARBA00023317"/>
    </source>
</evidence>
<feature type="chain" id="PRO_5023372536" description="Phosphatidylserine decarboxylase beta chain" evidence="11">
    <location>
        <begin position="1"/>
        <end position="185"/>
    </location>
</feature>
<dbReference type="PANTHER" id="PTHR35809:SF1">
    <property type="entry name" value="ARCHAETIDYLSERINE DECARBOXYLASE PROENZYME-RELATED"/>
    <property type="match status" value="1"/>
</dbReference>
<dbReference type="NCBIfam" id="NF003678">
    <property type="entry name" value="PRK05305.1-2"/>
    <property type="match status" value="1"/>
</dbReference>
<keyword evidence="9 11" id="KW-1208">Phospholipid metabolism</keyword>
<reference evidence="13 14" key="1">
    <citation type="submission" date="2019-03" db="EMBL/GenBank/DDBJ databases">
        <title>Genomic Encyclopedia of Type Strains, Phase III (KMG-III): the genomes of soil and plant-associated and newly described type strains.</title>
        <authorList>
            <person name="Whitman W."/>
        </authorList>
    </citation>
    <scope>NUCLEOTIDE SEQUENCE [LARGE SCALE GENOMIC DNA]</scope>
    <source>
        <strain evidence="13 14">CGMCC 1.7660</strain>
    </source>
</reference>
<evidence type="ECO:0000256" key="7">
    <source>
        <dbReference type="ARBA" id="ARBA00023209"/>
    </source>
</evidence>
<feature type="transmembrane region" description="Helical" evidence="12">
    <location>
        <begin position="16"/>
        <end position="49"/>
    </location>
</feature>
<feature type="chain" id="PRO_5023372535" description="Phosphatidylserine decarboxylase alpha chain" evidence="11">
    <location>
        <begin position="186"/>
        <end position="228"/>
    </location>
</feature>
<feature type="modified residue" description="Pyruvic acid (Ser); by autocatalysis" evidence="11">
    <location>
        <position position="186"/>
    </location>
</feature>
<protein>
    <recommendedName>
        <fullName evidence="11">Phosphatidylserine decarboxylase proenzyme</fullName>
        <ecNumber evidence="11">4.1.1.65</ecNumber>
    </recommendedName>
    <component>
        <recommendedName>
            <fullName evidence="11">Phosphatidylserine decarboxylase alpha chain</fullName>
        </recommendedName>
    </component>
    <component>
        <recommendedName>
            <fullName evidence="11">Phosphatidylserine decarboxylase beta chain</fullName>
        </recommendedName>
    </component>
</protein>
<keyword evidence="5 11" id="KW-0472">Membrane</keyword>
<keyword evidence="8 11" id="KW-0456">Lyase</keyword>
<keyword evidence="2 11" id="KW-0444">Lipid biosynthesis</keyword>
<proteinExistence type="inferred from homology"/>
<keyword evidence="1 11" id="KW-1003">Cell membrane</keyword>
<dbReference type="Pfam" id="PF02666">
    <property type="entry name" value="PS_Dcarbxylase"/>
    <property type="match status" value="1"/>
</dbReference>
<dbReference type="OrthoDB" id="9790893at2"/>
<evidence type="ECO:0000256" key="9">
    <source>
        <dbReference type="ARBA" id="ARBA00023264"/>
    </source>
</evidence>
<comment type="caution">
    <text evidence="13">The sequence shown here is derived from an EMBL/GenBank/DDBJ whole genome shotgun (WGS) entry which is preliminary data.</text>
</comment>
<comment type="PTM">
    <text evidence="11">Is synthesized initially as an inactive proenzyme. Formation of the active enzyme involves a self-maturation process in which the active site pyruvoyl group is generated from an internal serine residue via an autocatalytic post-translational modification. Two non-identical subunits are generated from the proenzyme in this reaction, and the pyruvate is formed at the N-terminus of the alpha chain, which is derived from the carboxyl end of the proenzyme. The post-translation cleavage follows an unusual pathway, termed non-hydrolytic serinolysis, in which the side chain hydroxyl group of the serine supplies its oxygen atom to form the C-terminus of the beta chain, while the remainder of the serine residue undergoes an oxidative deamination to produce ammonia and the pyruvoyl prosthetic group on the alpha chain.</text>
</comment>
<dbReference type="NCBIfam" id="NF003685">
    <property type="entry name" value="PRK05305.2-5"/>
    <property type="match status" value="1"/>
</dbReference>
<evidence type="ECO:0000256" key="12">
    <source>
        <dbReference type="SAM" id="Phobius"/>
    </source>
</evidence>
<keyword evidence="7 11" id="KW-0594">Phospholipid biosynthesis</keyword>
<sequence length="228" mass="25222">MTPKVLCPIHRAGWPFIAIFAAATVLLWWLWLPLGLMGLVLTLWCAYFFRDPDRVTPLRAGLVISPADGVVQMIQPAVPPSELGLDQRPRTRISVFMNVFNVHVNRAPVDAEVVASAYRPGKFLNAALDKASDENERQSLWLRTPDGQDICTVQIAGLVARRIICWTRVGQHLKAGERFGLIRFGSRVDVYLPDGVQPLVSVGQTAIAGETVLADLRSEEAARLGEMR</sequence>
<evidence type="ECO:0000256" key="3">
    <source>
        <dbReference type="ARBA" id="ARBA00022793"/>
    </source>
</evidence>
<dbReference type="HAMAP" id="MF_00664">
    <property type="entry name" value="PS_decarb_PSD_A"/>
    <property type="match status" value="1"/>
</dbReference>
<keyword evidence="4 11" id="KW-0443">Lipid metabolism</keyword>
<evidence type="ECO:0000256" key="4">
    <source>
        <dbReference type="ARBA" id="ARBA00023098"/>
    </source>
</evidence>
<feature type="site" description="Cleavage (non-hydrolytic); by autocatalysis" evidence="11">
    <location>
        <begin position="185"/>
        <end position="186"/>
    </location>
</feature>
<evidence type="ECO:0000256" key="8">
    <source>
        <dbReference type="ARBA" id="ARBA00023239"/>
    </source>
</evidence>
<comment type="cofactor">
    <cofactor evidence="11">
        <name>pyruvate</name>
        <dbReference type="ChEBI" id="CHEBI:15361"/>
    </cofactor>
    <text evidence="11">Binds 1 pyruvoyl group covalently per subunit.</text>
</comment>
<name>A0A4R6WJP6_9PROT</name>
<dbReference type="GO" id="GO:0005886">
    <property type="term" value="C:plasma membrane"/>
    <property type="evidence" value="ECO:0007669"/>
    <property type="project" value="UniProtKB-SubCell"/>
</dbReference>
<accession>A0A4R6WJP6</accession>
<keyword evidence="12" id="KW-1133">Transmembrane helix</keyword>
<keyword evidence="14" id="KW-1185">Reference proteome</keyword>
<dbReference type="EC" id="4.1.1.65" evidence="11"/>
<evidence type="ECO:0000313" key="14">
    <source>
        <dbReference type="Proteomes" id="UP000295783"/>
    </source>
</evidence>
<comment type="subunit">
    <text evidence="11">Heterodimer of a large membrane-associated beta subunit and a small pyruvoyl-containing alpha subunit.</text>
</comment>
<comment type="similarity">
    <text evidence="11">Belongs to the phosphatidylserine decarboxylase family. PSD-A subfamily.</text>
</comment>
<dbReference type="InterPro" id="IPR033175">
    <property type="entry name" value="PSD-A"/>
</dbReference>
<comment type="subcellular location">
    <subcellularLocation>
        <location evidence="11">Cell membrane</location>
        <topology evidence="11">Peripheral membrane protein</topology>
    </subcellularLocation>
</comment>